<dbReference type="SUPFAM" id="SSF48208">
    <property type="entry name" value="Six-hairpin glycosidases"/>
    <property type="match status" value="1"/>
</dbReference>
<dbReference type="InterPro" id="IPR013783">
    <property type="entry name" value="Ig-like_fold"/>
</dbReference>
<evidence type="ECO:0000259" key="5">
    <source>
        <dbReference type="Pfam" id="PF05592"/>
    </source>
</evidence>
<dbReference type="Gene3D" id="2.60.420.10">
    <property type="entry name" value="Maltose phosphorylase, domain 3"/>
    <property type="match status" value="1"/>
</dbReference>
<gene>
    <name evidence="9" type="ORF">GC722_16200</name>
</gene>
<feature type="domain" description="Alpha-L-rhamnosidase C-terminal" evidence="8">
    <location>
        <begin position="789"/>
        <end position="860"/>
    </location>
</feature>
<evidence type="ECO:0000256" key="2">
    <source>
        <dbReference type="ARBA" id="ARBA00012652"/>
    </source>
</evidence>
<reference evidence="9 10" key="1">
    <citation type="submission" date="2019-12" db="EMBL/GenBank/DDBJ databases">
        <title>Auraticoccus cholistani sp. nov., an actinomycete isolated from soil of Cholistan desert.</title>
        <authorList>
            <person name="Cheema M.T."/>
        </authorList>
    </citation>
    <scope>NUCLEOTIDE SEQUENCE [LARGE SCALE GENOMIC DNA]</scope>
    <source>
        <strain evidence="9 10">F435</strain>
    </source>
</reference>
<evidence type="ECO:0000259" key="6">
    <source>
        <dbReference type="Pfam" id="PF08531"/>
    </source>
</evidence>
<name>A0A6A9V1R2_9ACTN</name>
<proteinExistence type="predicted"/>
<feature type="compositionally biased region" description="Basic and acidic residues" evidence="4">
    <location>
        <begin position="318"/>
        <end position="327"/>
    </location>
</feature>
<dbReference type="EMBL" id="WPCU01000010">
    <property type="protein sequence ID" value="MVA77546.1"/>
    <property type="molecule type" value="Genomic_DNA"/>
</dbReference>
<dbReference type="InterPro" id="IPR012341">
    <property type="entry name" value="6hp_glycosidase-like_sf"/>
</dbReference>
<dbReference type="AlphaFoldDB" id="A0A6A9V1R2"/>
<dbReference type="Gene3D" id="2.60.120.260">
    <property type="entry name" value="Galactose-binding domain-like"/>
    <property type="match status" value="2"/>
</dbReference>
<dbReference type="Pfam" id="PF25788">
    <property type="entry name" value="Ig_Rha78A_N"/>
    <property type="match status" value="1"/>
</dbReference>
<evidence type="ECO:0000259" key="8">
    <source>
        <dbReference type="Pfam" id="PF17390"/>
    </source>
</evidence>
<dbReference type="InterPro" id="IPR008902">
    <property type="entry name" value="Rhamnosid_concanavalin"/>
</dbReference>
<evidence type="ECO:0000313" key="9">
    <source>
        <dbReference type="EMBL" id="MVA77546.1"/>
    </source>
</evidence>
<keyword evidence="3" id="KW-0378">Hydrolase</keyword>
<dbReference type="GO" id="GO:0030596">
    <property type="term" value="F:alpha-L-rhamnosidase activity"/>
    <property type="evidence" value="ECO:0007669"/>
    <property type="project" value="UniProtKB-EC"/>
</dbReference>
<evidence type="ECO:0000256" key="1">
    <source>
        <dbReference type="ARBA" id="ARBA00001445"/>
    </source>
</evidence>
<feature type="domain" description="Alpha-L-rhamnosidase six-hairpin glycosidase" evidence="7">
    <location>
        <begin position="439"/>
        <end position="786"/>
    </location>
</feature>
<dbReference type="EC" id="3.2.1.40" evidence="2"/>
<organism evidence="9 10">
    <name type="scientific">Auraticoccus cholistanensis</name>
    <dbReference type="NCBI Taxonomy" id="2656650"/>
    <lineage>
        <taxon>Bacteria</taxon>
        <taxon>Bacillati</taxon>
        <taxon>Actinomycetota</taxon>
        <taxon>Actinomycetes</taxon>
        <taxon>Propionibacteriales</taxon>
        <taxon>Propionibacteriaceae</taxon>
        <taxon>Auraticoccus</taxon>
    </lineage>
</organism>
<dbReference type="Pfam" id="PF08531">
    <property type="entry name" value="Bac_rhamnosid_N"/>
    <property type="match status" value="1"/>
</dbReference>
<dbReference type="PANTHER" id="PTHR33307">
    <property type="entry name" value="ALPHA-RHAMNOSIDASE (EUROFUNG)"/>
    <property type="match status" value="1"/>
</dbReference>
<feature type="domain" description="Bacterial alpha-L-rhamnosidase N-terminal" evidence="6">
    <location>
        <begin position="160"/>
        <end position="329"/>
    </location>
</feature>
<keyword evidence="10" id="KW-1185">Reference proteome</keyword>
<dbReference type="PANTHER" id="PTHR33307:SF6">
    <property type="entry name" value="ALPHA-RHAMNOSIDASE (EUROFUNG)-RELATED"/>
    <property type="match status" value="1"/>
</dbReference>
<dbReference type="Gene3D" id="1.50.10.10">
    <property type="match status" value="1"/>
</dbReference>
<evidence type="ECO:0000256" key="3">
    <source>
        <dbReference type="ARBA" id="ARBA00022801"/>
    </source>
</evidence>
<accession>A0A6A9V1R2</accession>
<dbReference type="InterPro" id="IPR008928">
    <property type="entry name" value="6-hairpin_glycosidase_sf"/>
</dbReference>
<dbReference type="Proteomes" id="UP000435304">
    <property type="component" value="Unassembled WGS sequence"/>
</dbReference>
<dbReference type="Pfam" id="PF17390">
    <property type="entry name" value="Bac_rhamnosid_C"/>
    <property type="match status" value="1"/>
</dbReference>
<feature type="domain" description="Alpha-L-rhamnosidase concanavalin-like" evidence="5">
    <location>
        <begin position="338"/>
        <end position="435"/>
    </location>
</feature>
<dbReference type="Gene3D" id="2.60.40.10">
    <property type="entry name" value="Immunoglobulins"/>
    <property type="match status" value="1"/>
</dbReference>
<feature type="region of interest" description="Disordered" evidence="4">
    <location>
        <begin position="299"/>
        <end position="327"/>
    </location>
</feature>
<evidence type="ECO:0000256" key="4">
    <source>
        <dbReference type="SAM" id="MobiDB-lite"/>
    </source>
</evidence>
<dbReference type="InterPro" id="IPR013737">
    <property type="entry name" value="Bac_rhamnosid_N"/>
</dbReference>
<evidence type="ECO:0000259" key="7">
    <source>
        <dbReference type="Pfam" id="PF17389"/>
    </source>
</evidence>
<comment type="caution">
    <text evidence="9">The sequence shown here is derived from an EMBL/GenBank/DDBJ whole genome shotgun (WGS) entry which is preliminary data.</text>
</comment>
<feature type="region of interest" description="Disordered" evidence="4">
    <location>
        <begin position="1"/>
        <end position="28"/>
    </location>
</feature>
<protein>
    <recommendedName>
        <fullName evidence="2">alpha-L-rhamnosidase</fullName>
        <ecNumber evidence="2">3.2.1.40</ecNumber>
    </recommendedName>
</protein>
<dbReference type="PIRSF" id="PIRSF010631">
    <property type="entry name" value="A-rhamnsds"/>
    <property type="match status" value="1"/>
</dbReference>
<dbReference type="InterPro" id="IPR035398">
    <property type="entry name" value="Bac_rhamnosid_C"/>
</dbReference>
<dbReference type="Pfam" id="PF05592">
    <property type="entry name" value="Bac_rhamnosid"/>
    <property type="match status" value="1"/>
</dbReference>
<evidence type="ECO:0000313" key="10">
    <source>
        <dbReference type="Proteomes" id="UP000435304"/>
    </source>
</evidence>
<dbReference type="GO" id="GO:0005975">
    <property type="term" value="P:carbohydrate metabolic process"/>
    <property type="evidence" value="ECO:0007669"/>
    <property type="project" value="InterPro"/>
</dbReference>
<dbReference type="InterPro" id="IPR035396">
    <property type="entry name" value="Bac_rhamnosid6H"/>
</dbReference>
<sequence length="955" mass="103258">MKRFHDGGATTASLCRGHPTPRQEPAVTTVPTLTVERPSGDDFVPTPTPALSWTTVTDTPDWVQTGAELRRDDGEPVVLEGPDSVLVPWPFAPLAPREAADVRVRVRGRDGGPGEWSEPVTVRGGFLAEGAWRAEAVGLPGPTAVAQPGLARTEFEVAGEVRSATLYATALGAYQAVLNGTDVDDQVLKPGWTAYQYRMVHETTDVTALLVPGTNALGIRFAGAWATERYGPPGRQRGFYAEQPQVAAQLVVEYADGRLEEVLTGPGWRVSPGPVVASGIYQGEHVDLRRRQPGWDSPGFDDSGWAPAEVRPSPVVPEPRRSPAVRRTEERGVVDVITTPSGGTVLDFGQNLVGRLRVRVRGGAGEVLTLRHAEVLEHGELGTRPLRRAAATDSCTLAGTGEEVWEPEFTFHGFRYAELSGVEVDPSDVTAVVVHSDMERTGWFSCSHPLLDRLHENVVWSLRGNFLSLPTDCPQRDERLGWTGDIQVFAPTAAFLYDTRGFLASWLRDLALEQRHAGGVVPFVVPNPPPRTPPRPAAAWGDAACVVPWVLFERFADRQVLADQLDSARAWTDVVVALAGERSLWEGCFQFGDWLDPVAPPDRPAAAATSPDLVATAYVFRSAQLTARAAAVLGHDEVERCYREVAERVRTAFLAEYVTPAGRMMSDAQTAYALAIAFDLAPPEQQQALGDRLAGLVREQGYRIGTGFVGTPIICDALTRTGHAATAGRLLTQTENPSWLYPVTMGATTIWERWDSMLPDGTINPGQMTSFNHYAFGAVADWLHRCLAGLAPAEPGYRVLRIAPVPLAGLDHAAAEHRTPYGPARAGWRRDGDELVVQATVPPNTTARVRLPDGRELTVGSGDHAWTCPARAPAQPSTPLGLDSPLTRLVDDPTGYAAFFEGLAAVDPALAEDVRAHTRWVPGRTVEELLGRKVPDEARADIARRLAEVGSRGSG</sequence>
<comment type="catalytic activity">
    <reaction evidence="1">
        <text>Hydrolysis of terminal non-reducing alpha-L-rhamnose residues in alpha-L-rhamnosides.</text>
        <dbReference type="EC" id="3.2.1.40"/>
    </reaction>
</comment>
<dbReference type="InterPro" id="IPR016007">
    <property type="entry name" value="Alpha_rhamnosid"/>
</dbReference>
<dbReference type="Pfam" id="PF17389">
    <property type="entry name" value="Bac_rhamnosid6H"/>
    <property type="match status" value="1"/>
</dbReference>